<evidence type="ECO:0000313" key="2">
    <source>
        <dbReference type="Proteomes" id="UP000574390"/>
    </source>
</evidence>
<dbReference type="Proteomes" id="UP000574390">
    <property type="component" value="Unassembled WGS sequence"/>
</dbReference>
<protein>
    <submittedName>
        <fullName evidence="1">Uncharacterized protein</fullName>
    </submittedName>
</protein>
<name>A0A7J6TTH9_PEROL</name>
<evidence type="ECO:0000313" key="1">
    <source>
        <dbReference type="EMBL" id="KAF4747706.1"/>
    </source>
</evidence>
<reference evidence="1 2" key="1">
    <citation type="submission" date="2020-04" db="EMBL/GenBank/DDBJ databases">
        <title>Perkinsus olseni comparative genomics.</title>
        <authorList>
            <person name="Bogema D.R."/>
        </authorList>
    </citation>
    <scope>NUCLEOTIDE SEQUENCE [LARGE SCALE GENOMIC DNA]</scope>
    <source>
        <strain evidence="1">ATCC PRA-205</strain>
    </source>
</reference>
<organism evidence="1 2">
    <name type="scientific">Perkinsus olseni</name>
    <name type="common">Perkinsus atlanticus</name>
    <dbReference type="NCBI Taxonomy" id="32597"/>
    <lineage>
        <taxon>Eukaryota</taxon>
        <taxon>Sar</taxon>
        <taxon>Alveolata</taxon>
        <taxon>Perkinsozoa</taxon>
        <taxon>Perkinsea</taxon>
        <taxon>Perkinsida</taxon>
        <taxon>Perkinsidae</taxon>
        <taxon>Perkinsus</taxon>
    </lineage>
</organism>
<sequence length="161" mass="18080">MIPHLAGDVPNPVVGVNQQQQQQPAGGGNLLFEAFFPQVREAYEGGAFFANLRPQRRAELQQELLIWDFFWRIANRAINRQAFRVAIDFLTTHYGSPTEGIDETDVQPRMQIRSPATITKKRHNDKTGVAGSSHWNGLPLDNLAGEGYNRILVGIQVPVYQ</sequence>
<accession>A0A7J6TTH9</accession>
<dbReference type="AlphaFoldDB" id="A0A7J6TTH9"/>
<dbReference type="EMBL" id="JABANM010005380">
    <property type="protein sequence ID" value="KAF4747706.1"/>
    <property type="molecule type" value="Genomic_DNA"/>
</dbReference>
<feature type="non-terminal residue" evidence="1">
    <location>
        <position position="1"/>
    </location>
</feature>
<comment type="caution">
    <text evidence="1">The sequence shown here is derived from an EMBL/GenBank/DDBJ whole genome shotgun (WGS) entry which is preliminary data.</text>
</comment>
<gene>
    <name evidence="1" type="ORF">FOZ62_004540</name>
</gene>
<proteinExistence type="predicted"/>